<evidence type="ECO:0000256" key="1">
    <source>
        <dbReference type="SAM" id="MobiDB-lite"/>
    </source>
</evidence>
<feature type="region of interest" description="Disordered" evidence="1">
    <location>
        <begin position="444"/>
        <end position="465"/>
    </location>
</feature>
<dbReference type="EMBL" id="SGPJ01000297">
    <property type="protein sequence ID" value="THG95676.1"/>
    <property type="molecule type" value="Genomic_DNA"/>
</dbReference>
<dbReference type="Proteomes" id="UP000309038">
    <property type="component" value="Unassembled WGS sequence"/>
</dbReference>
<accession>A0A4S4KCD3</accession>
<proteinExistence type="predicted"/>
<evidence type="ECO:0000313" key="4">
    <source>
        <dbReference type="Proteomes" id="UP000309038"/>
    </source>
</evidence>
<dbReference type="Pfam" id="PF12770">
    <property type="entry name" value="CHAT"/>
    <property type="match status" value="1"/>
</dbReference>
<evidence type="ECO:0000313" key="3">
    <source>
        <dbReference type="EMBL" id="THG95676.1"/>
    </source>
</evidence>
<keyword evidence="4" id="KW-1185">Reference proteome</keyword>
<organism evidence="3 4">
    <name type="scientific">Hermanssonia centrifuga</name>
    <dbReference type="NCBI Taxonomy" id="98765"/>
    <lineage>
        <taxon>Eukaryota</taxon>
        <taxon>Fungi</taxon>
        <taxon>Dikarya</taxon>
        <taxon>Basidiomycota</taxon>
        <taxon>Agaricomycotina</taxon>
        <taxon>Agaricomycetes</taxon>
        <taxon>Polyporales</taxon>
        <taxon>Meruliaceae</taxon>
        <taxon>Hermanssonia</taxon>
    </lineage>
</organism>
<gene>
    <name evidence="3" type="ORF">EW026_g6022</name>
</gene>
<dbReference type="AlphaFoldDB" id="A0A4S4KCD3"/>
<feature type="compositionally biased region" description="Basic and acidic residues" evidence="1">
    <location>
        <begin position="444"/>
        <end position="461"/>
    </location>
</feature>
<dbReference type="InterPro" id="IPR024983">
    <property type="entry name" value="CHAT_dom"/>
</dbReference>
<sequence length="750" mass="83519">MDDSYHVVYKGAIHILRYISPLHELFRPYEGMLIRASFPDFDNHVAPSMATVEGLYQRSQTLATIYRHISDVQTTFRTELQVMAIVPPDLCECSLHMALIFTQVALQKTAKNSNDHNLLRYWKIRLLSVRAKLPGFEKDSNQVCYVESLLARFDSFHDAADLGESISLLQQLFSSCGGADNLTFALSAIQHFLLAPLWDNEWHTINSQRLEKARALLAMIFQRQPVEQMQPQHGLALLEIYRGMVRLLYRMMEVGIDLHLGLLRLVPAQGLASEAFEHALLFSSPERAVEMLEKSRDVFWTQTLRLRSSFDGLPPHLAERLKSVTPKLESYIHNMYGTVWKGEENRYKQELGILRSTQDEFRLLAEQVRQLEGYGHFMADPDLSFSSLAEAAQKGPVVIFATSEMSTDAIIVRSPTSGAEHIILPGMSFKRLSSISLKLKDLNTRSRNGDRSHESADDISRAGRPAARAGGEQLLATLWREVVRPVINALGYQKAVGRDRPRLWWCPTGHFMSVPLHAAGDYGGDGDCCSDYVVSSYTRSLQALSNARQGLESVLTSTPKAMLVAETNAPNLTPLPNVAKEITLVKSVIPSHAIIPLDGESEADHGTRVQDVIDALPQASIVHLACHGTQRDTRSSAIHYASEALESGFCLRDGTLKILHFLRLGMPRAFFAFLSACESAKGDDTQPDESVHMAAAMMFCGFRSVVATMWTMDDLDGPEVAKAIYTELFKGGPFNPDDVPYALDAVDVLA</sequence>
<protein>
    <recommendedName>
        <fullName evidence="2">CHAT domain-containing protein</fullName>
    </recommendedName>
</protein>
<name>A0A4S4KCD3_9APHY</name>
<comment type="caution">
    <text evidence="3">The sequence shown here is derived from an EMBL/GenBank/DDBJ whole genome shotgun (WGS) entry which is preliminary data.</text>
</comment>
<evidence type="ECO:0000259" key="2">
    <source>
        <dbReference type="Pfam" id="PF12770"/>
    </source>
</evidence>
<reference evidence="3 4" key="1">
    <citation type="submission" date="2019-02" db="EMBL/GenBank/DDBJ databases">
        <title>Genome sequencing of the rare red list fungi Phlebia centrifuga.</title>
        <authorList>
            <person name="Buettner E."/>
            <person name="Kellner H."/>
        </authorList>
    </citation>
    <scope>NUCLEOTIDE SEQUENCE [LARGE SCALE GENOMIC DNA]</scope>
    <source>
        <strain evidence="3 4">DSM 108282</strain>
    </source>
</reference>
<feature type="domain" description="CHAT" evidence="2">
    <location>
        <begin position="474"/>
        <end position="731"/>
    </location>
</feature>